<comment type="catalytic activity">
    <reaction evidence="9">
        <text>a 2'-deoxyribonucleoside 5'-diphosphate + [thioredoxin]-disulfide + H2O = a ribonucleoside 5'-diphosphate + [thioredoxin]-dithiol</text>
        <dbReference type="Rhea" id="RHEA:23252"/>
        <dbReference type="Rhea" id="RHEA-COMP:10698"/>
        <dbReference type="Rhea" id="RHEA-COMP:10700"/>
        <dbReference type="ChEBI" id="CHEBI:15377"/>
        <dbReference type="ChEBI" id="CHEBI:29950"/>
        <dbReference type="ChEBI" id="CHEBI:50058"/>
        <dbReference type="ChEBI" id="CHEBI:57930"/>
        <dbReference type="ChEBI" id="CHEBI:73316"/>
        <dbReference type="EC" id="1.17.4.1"/>
    </reaction>
</comment>
<reference evidence="11 12" key="1">
    <citation type="submission" date="2017-09" db="EMBL/GenBank/DDBJ databases">
        <authorList>
            <consortium name="International Durum Wheat Genome Sequencing Consortium (IDWGSC)"/>
            <person name="Milanesi L."/>
        </authorList>
    </citation>
    <scope>NUCLEOTIDE SEQUENCE [LARGE SCALE GENOMIC DNA]</scope>
    <source>
        <strain evidence="12">cv. Svevo</strain>
    </source>
</reference>
<evidence type="ECO:0000256" key="3">
    <source>
        <dbReference type="ARBA" id="ARBA00012274"/>
    </source>
</evidence>
<evidence type="ECO:0000259" key="10">
    <source>
        <dbReference type="PROSITE" id="PS00089"/>
    </source>
</evidence>
<dbReference type="InterPro" id="IPR000788">
    <property type="entry name" value="RNR_lg_C"/>
</dbReference>
<evidence type="ECO:0000256" key="8">
    <source>
        <dbReference type="ARBA" id="ARBA00023116"/>
    </source>
</evidence>
<dbReference type="NCBIfam" id="TIGR02506">
    <property type="entry name" value="NrdE_NrdA"/>
    <property type="match status" value="1"/>
</dbReference>
<dbReference type="GO" id="GO:0005971">
    <property type="term" value="C:ribonucleoside-diphosphate reductase complex"/>
    <property type="evidence" value="ECO:0007669"/>
    <property type="project" value="TreeGrafter"/>
</dbReference>
<evidence type="ECO:0000256" key="4">
    <source>
        <dbReference type="ARBA" id="ARBA00022533"/>
    </source>
</evidence>
<dbReference type="Proteomes" id="UP000324705">
    <property type="component" value="Chromosome 6B"/>
</dbReference>
<dbReference type="SUPFAM" id="SSF51998">
    <property type="entry name" value="PFL-like glycyl radical enzymes"/>
    <property type="match status" value="1"/>
</dbReference>
<comment type="function">
    <text evidence="9">Provides the precursors necessary for DNA synthesis. Catalyzes the biosynthesis of deoxyribonucleotides from the corresponding ribonucleotides.</text>
</comment>
<proteinExistence type="inferred from homology"/>
<accession>A0A9R0YVJ3</accession>
<evidence type="ECO:0000256" key="7">
    <source>
        <dbReference type="ARBA" id="ARBA00023002"/>
    </source>
</evidence>
<comment type="similarity">
    <text evidence="1 9">Belongs to the ribonucleoside diphosphate reductase large chain family.</text>
</comment>
<name>A0A9R0YVJ3_TRITD</name>
<evidence type="ECO:0000313" key="12">
    <source>
        <dbReference type="Proteomes" id="UP000324705"/>
    </source>
</evidence>
<dbReference type="InterPro" id="IPR013346">
    <property type="entry name" value="NrdE_NrdA_C"/>
</dbReference>
<dbReference type="InterPro" id="IPR013509">
    <property type="entry name" value="RNR_lsu_N"/>
</dbReference>
<gene>
    <name evidence="11" type="ORF">TRITD_6Bv1G213130</name>
</gene>
<dbReference type="PANTHER" id="PTHR11573">
    <property type="entry name" value="RIBONUCLEOSIDE-DIPHOSPHATE REDUCTASE LARGE CHAIN"/>
    <property type="match status" value="1"/>
</dbReference>
<dbReference type="Gene3D" id="3.20.70.20">
    <property type="match status" value="1"/>
</dbReference>
<keyword evidence="12" id="KW-1185">Reference proteome</keyword>
<dbReference type="Gramene" id="TRITD6Bv1G213130.4">
    <property type="protein sequence ID" value="TRITD6Bv1G213130.4"/>
    <property type="gene ID" value="TRITD6Bv1G213130"/>
</dbReference>
<dbReference type="SUPFAM" id="SSF48168">
    <property type="entry name" value="R1 subunit of ribonucleotide reductase, N-terminal domain"/>
    <property type="match status" value="1"/>
</dbReference>
<dbReference type="PRINTS" id="PR01183">
    <property type="entry name" value="RIBORDTASEM1"/>
</dbReference>
<dbReference type="EMBL" id="LT934122">
    <property type="protein sequence ID" value="VAI62541.1"/>
    <property type="molecule type" value="Genomic_DNA"/>
</dbReference>
<keyword evidence="6" id="KW-0067">ATP-binding</keyword>
<keyword evidence="4" id="KW-0021">Allosteric enzyme</keyword>
<evidence type="ECO:0000313" key="11">
    <source>
        <dbReference type="EMBL" id="VAI62541.1"/>
    </source>
</evidence>
<dbReference type="PROSITE" id="PS00089">
    <property type="entry name" value="RIBORED_LARGE"/>
    <property type="match status" value="1"/>
</dbReference>
<dbReference type="InterPro" id="IPR039718">
    <property type="entry name" value="Rrm1"/>
</dbReference>
<dbReference type="AlphaFoldDB" id="A0A9R0YVJ3"/>
<evidence type="ECO:0000256" key="1">
    <source>
        <dbReference type="ARBA" id="ARBA00010406"/>
    </source>
</evidence>
<dbReference type="GO" id="GO:0004748">
    <property type="term" value="F:ribonucleoside-diphosphate reductase activity, thioredoxin disulfide as acceptor"/>
    <property type="evidence" value="ECO:0007669"/>
    <property type="project" value="UniProtKB-EC"/>
</dbReference>
<comment type="subunit">
    <text evidence="2">Heterodimer of a large and a small subunit.</text>
</comment>
<dbReference type="GO" id="GO:0009263">
    <property type="term" value="P:deoxyribonucleotide biosynthetic process"/>
    <property type="evidence" value="ECO:0007669"/>
    <property type="project" value="UniProtKB-KW"/>
</dbReference>
<evidence type="ECO:0000256" key="9">
    <source>
        <dbReference type="RuleBase" id="RU003410"/>
    </source>
</evidence>
<dbReference type="InterPro" id="IPR008926">
    <property type="entry name" value="RNR_R1-su_N"/>
</dbReference>
<dbReference type="Pfam" id="PF02867">
    <property type="entry name" value="Ribonuc_red_lgC"/>
    <property type="match status" value="1"/>
</dbReference>
<evidence type="ECO:0000256" key="5">
    <source>
        <dbReference type="ARBA" id="ARBA00022741"/>
    </source>
</evidence>
<protein>
    <recommendedName>
        <fullName evidence="3 9">Ribonucleoside-diphosphate reductase</fullName>
        <ecNumber evidence="3 9">1.17.4.1</ecNumber>
    </recommendedName>
</protein>
<feature type="domain" description="Ribonucleotide reductase large subunit" evidence="10">
    <location>
        <begin position="484"/>
        <end position="506"/>
    </location>
</feature>
<organism evidence="11 12">
    <name type="scientific">Triticum turgidum subsp. durum</name>
    <name type="common">Durum wheat</name>
    <name type="synonym">Triticum durum</name>
    <dbReference type="NCBI Taxonomy" id="4567"/>
    <lineage>
        <taxon>Eukaryota</taxon>
        <taxon>Viridiplantae</taxon>
        <taxon>Streptophyta</taxon>
        <taxon>Embryophyta</taxon>
        <taxon>Tracheophyta</taxon>
        <taxon>Spermatophyta</taxon>
        <taxon>Magnoliopsida</taxon>
        <taxon>Liliopsida</taxon>
        <taxon>Poales</taxon>
        <taxon>Poaceae</taxon>
        <taxon>BOP clade</taxon>
        <taxon>Pooideae</taxon>
        <taxon>Triticodae</taxon>
        <taxon>Triticeae</taxon>
        <taxon>Triticinae</taxon>
        <taxon>Triticum</taxon>
    </lineage>
</organism>
<keyword evidence="8 9" id="KW-0215">Deoxyribonucleotide synthesis</keyword>
<dbReference type="EC" id="1.17.4.1" evidence="3 9"/>
<sequence>MEFLIAVSFQNATRLDSEIIYDRDFDYDFFGFKTLERSYLLKVGGKVVERPQHMLMRVSVGIHKDDIESAVKTYHMMSQRWFTHASPTLFNAGTPRPQLSSCFLVCMKDDSIEGIYDTLSECASISKSAGGIGVSIHNVRATGSYIRGTNGTSNGIVPMLRVFNDTARYVDQGGGKRKGAFAIYLEPWHADIYEFLDLRKNHGKEENRARDLFYALWIPDLFMERVQKNEQWSLFCPSEAPGLADCWGDEFQNLYNKYEREGKAKKIVSAQSLWFEILKAQIETGTPYMLYKDSCNRKSNQQNLGTIKSSNLCTEIVEFTSPDETAVCNLASIALPRFVREKGVPIESHPAKLVGSIGSKNRYFDFDKLAEITSIVTWNLNKIIDINYYPIETARRSNMRHRPIGIGVQGLADTFILLGMPFDSPEAQQLNKDIFETIYYHALKASAEIAAKEGPYETYDGCPVSKGILQPDMWNVVPSDRWDWPAIRGMISKVGLRNSLLVAPMPTASTSQILGNNECFEPYTSNIYSRRVLSGEFVVVNKHLLHDLTEMGIWSPVLKNNIIYDDGSVQKITEIPDDLKAIYKTVWEIKQKTVVDMAVDRGCYIDQSQSLNIHMDQANSGKLTSLHFHAWSKGLKTGMYYLRTRAAADAIKFTVDTSLLKRH</sequence>
<dbReference type="GO" id="GO:0005524">
    <property type="term" value="F:ATP binding"/>
    <property type="evidence" value="ECO:0007669"/>
    <property type="project" value="UniProtKB-KW"/>
</dbReference>
<dbReference type="PANTHER" id="PTHR11573:SF32">
    <property type="entry name" value="RIBONUCLEOSIDE-DIPHOSPHATE REDUCTASE"/>
    <property type="match status" value="1"/>
</dbReference>
<keyword evidence="7 9" id="KW-0560">Oxidoreductase</keyword>
<evidence type="ECO:0000256" key="6">
    <source>
        <dbReference type="ARBA" id="ARBA00022840"/>
    </source>
</evidence>
<keyword evidence="5" id="KW-0547">Nucleotide-binding</keyword>
<dbReference type="CDD" id="cd01679">
    <property type="entry name" value="RNR_I"/>
    <property type="match status" value="1"/>
</dbReference>
<evidence type="ECO:0000256" key="2">
    <source>
        <dbReference type="ARBA" id="ARBA00011771"/>
    </source>
</evidence>
<dbReference type="FunFam" id="3.20.70.20:FF:000010">
    <property type="entry name" value="Ribonucleoside-diphosphate reductase"/>
    <property type="match status" value="1"/>
</dbReference>
<dbReference type="Pfam" id="PF00317">
    <property type="entry name" value="Ribonuc_red_lgN"/>
    <property type="match status" value="1"/>
</dbReference>